<dbReference type="AlphaFoldDB" id="A0A0F8ZHT6"/>
<sequence>MYEIIVGRDQEDKLMYGERKKRKVKTPLQKLHDRCWAMAKKVIYLRDHKQCQHCYKRVEGANAHTSHILPKSTHGALKYILLNLKLLCYHCHINWWHKNPVEAGEWVKETFPERWEIIEKMPRLKSYRVDILQKILEELQTEYERINNECGIR</sequence>
<feature type="domain" description="HNH nuclease" evidence="1">
    <location>
        <begin position="38"/>
        <end position="93"/>
    </location>
</feature>
<comment type="caution">
    <text evidence="2">The sequence shown here is derived from an EMBL/GenBank/DDBJ whole genome shotgun (WGS) entry which is preliminary data.</text>
</comment>
<reference evidence="2" key="1">
    <citation type="journal article" date="2015" name="Nature">
        <title>Complex archaea that bridge the gap between prokaryotes and eukaryotes.</title>
        <authorList>
            <person name="Spang A."/>
            <person name="Saw J.H."/>
            <person name="Jorgensen S.L."/>
            <person name="Zaremba-Niedzwiedzka K."/>
            <person name="Martijn J."/>
            <person name="Lind A.E."/>
            <person name="van Eijk R."/>
            <person name="Schleper C."/>
            <person name="Guy L."/>
            <person name="Ettema T.J."/>
        </authorList>
    </citation>
    <scope>NUCLEOTIDE SEQUENCE</scope>
</reference>
<gene>
    <name evidence="2" type="ORF">LCGC14_2968680</name>
</gene>
<dbReference type="InterPro" id="IPR002711">
    <property type="entry name" value="HNH"/>
</dbReference>
<dbReference type="CDD" id="cd00085">
    <property type="entry name" value="HNHc"/>
    <property type="match status" value="1"/>
</dbReference>
<dbReference type="GO" id="GO:0004519">
    <property type="term" value="F:endonuclease activity"/>
    <property type="evidence" value="ECO:0007669"/>
    <property type="project" value="InterPro"/>
</dbReference>
<organism evidence="2">
    <name type="scientific">marine sediment metagenome</name>
    <dbReference type="NCBI Taxonomy" id="412755"/>
    <lineage>
        <taxon>unclassified sequences</taxon>
        <taxon>metagenomes</taxon>
        <taxon>ecological metagenomes</taxon>
    </lineage>
</organism>
<dbReference type="EMBL" id="LAZR01060298">
    <property type="protein sequence ID" value="KKK65979.1"/>
    <property type="molecule type" value="Genomic_DNA"/>
</dbReference>
<protein>
    <recommendedName>
        <fullName evidence="1">HNH nuclease domain-containing protein</fullName>
    </recommendedName>
</protein>
<dbReference type="Pfam" id="PF01844">
    <property type="entry name" value="HNH"/>
    <property type="match status" value="1"/>
</dbReference>
<dbReference type="InterPro" id="IPR003615">
    <property type="entry name" value="HNH_nuc"/>
</dbReference>
<accession>A0A0F8ZHT6</accession>
<evidence type="ECO:0000313" key="2">
    <source>
        <dbReference type="EMBL" id="KKK65979.1"/>
    </source>
</evidence>
<evidence type="ECO:0000259" key="1">
    <source>
        <dbReference type="SMART" id="SM00507"/>
    </source>
</evidence>
<dbReference type="GO" id="GO:0008270">
    <property type="term" value="F:zinc ion binding"/>
    <property type="evidence" value="ECO:0007669"/>
    <property type="project" value="InterPro"/>
</dbReference>
<dbReference type="Gene3D" id="1.10.30.50">
    <property type="match status" value="1"/>
</dbReference>
<dbReference type="SMART" id="SM00507">
    <property type="entry name" value="HNHc"/>
    <property type="match status" value="1"/>
</dbReference>
<name>A0A0F8ZHT6_9ZZZZ</name>
<proteinExistence type="predicted"/>
<dbReference type="GO" id="GO:0003676">
    <property type="term" value="F:nucleic acid binding"/>
    <property type="evidence" value="ECO:0007669"/>
    <property type="project" value="InterPro"/>
</dbReference>